<proteinExistence type="predicted"/>
<dbReference type="EMBL" id="CAMXCT020002380">
    <property type="protein sequence ID" value="CAL1151121.1"/>
    <property type="molecule type" value="Genomic_DNA"/>
</dbReference>
<keyword evidence="4" id="KW-1185">Reference proteome</keyword>
<dbReference type="Proteomes" id="UP001152797">
    <property type="component" value="Unassembled WGS sequence"/>
</dbReference>
<feature type="compositionally biased region" description="Polar residues" evidence="1">
    <location>
        <begin position="318"/>
        <end position="338"/>
    </location>
</feature>
<dbReference type="GO" id="GO:0000272">
    <property type="term" value="P:polysaccharide catabolic process"/>
    <property type="evidence" value="ECO:0007669"/>
    <property type="project" value="InterPro"/>
</dbReference>
<organism evidence="2">
    <name type="scientific">Cladocopium goreaui</name>
    <dbReference type="NCBI Taxonomy" id="2562237"/>
    <lineage>
        <taxon>Eukaryota</taxon>
        <taxon>Sar</taxon>
        <taxon>Alveolata</taxon>
        <taxon>Dinophyceae</taxon>
        <taxon>Suessiales</taxon>
        <taxon>Symbiodiniaceae</taxon>
        <taxon>Cladocopium</taxon>
    </lineage>
</organism>
<evidence type="ECO:0000313" key="4">
    <source>
        <dbReference type="Proteomes" id="UP001152797"/>
    </source>
</evidence>
<comment type="caution">
    <text evidence="2">The sequence shown here is derived from an EMBL/GenBank/DDBJ whole genome shotgun (WGS) entry which is preliminary data.</text>
</comment>
<dbReference type="SUPFAM" id="SSF63446">
    <property type="entry name" value="Type I dockerin domain"/>
    <property type="match status" value="1"/>
</dbReference>
<gene>
    <name evidence="2" type="ORF">C1SCF055_LOCUS24092</name>
</gene>
<dbReference type="Gene3D" id="1.10.1330.10">
    <property type="entry name" value="Dockerin domain"/>
    <property type="match status" value="1"/>
</dbReference>
<name>A0A9P1G332_9DINO</name>
<reference evidence="2" key="1">
    <citation type="submission" date="2022-10" db="EMBL/GenBank/DDBJ databases">
        <authorList>
            <person name="Chen Y."/>
            <person name="Dougan E. K."/>
            <person name="Chan C."/>
            <person name="Rhodes N."/>
            <person name="Thang M."/>
        </authorList>
    </citation>
    <scope>NUCLEOTIDE SEQUENCE</scope>
</reference>
<feature type="compositionally biased region" description="Gly residues" evidence="1">
    <location>
        <begin position="136"/>
        <end position="146"/>
    </location>
</feature>
<feature type="compositionally biased region" description="Basic and acidic residues" evidence="1">
    <location>
        <begin position="450"/>
        <end position="477"/>
    </location>
</feature>
<evidence type="ECO:0000313" key="3">
    <source>
        <dbReference type="EMBL" id="CAL1151121.1"/>
    </source>
</evidence>
<reference evidence="3" key="2">
    <citation type="submission" date="2024-04" db="EMBL/GenBank/DDBJ databases">
        <authorList>
            <person name="Chen Y."/>
            <person name="Shah S."/>
            <person name="Dougan E. K."/>
            <person name="Thang M."/>
            <person name="Chan C."/>
        </authorList>
    </citation>
    <scope>NUCLEOTIDE SEQUENCE [LARGE SCALE GENOMIC DNA]</scope>
</reference>
<sequence length="1424" mass="153726">MTLEHPVTRLVPAYAAVVLVAAMASPVAAELFINELFFDPGGAGFDQRDEFIELRGPSGMSLDNHYLIFLEGEDNVAGTGGAGTIDNIFDLSGQSLGSNGFLVYRQAGNLEGGATDSGPSRYSVVPSATDLINTGTGPGYGSGSGSTIGASDLGDEGTIENGGTTAMLIRNDSGSAPVLGDDLDDGNDGLDDPNGQDGWTILDAVSYFEPLETVFGRAYAPIVYGTEELGSLVFFEGGIREIDPGLEPGAEYVAVGYEIEYVGRWGNSTGQTNADWHASNLTDNTGSGAIPEAQLPPGSPIDFRQSFTGDHGELASGDPNTPSSQPTPDQGILESNQGVPYGTRLLTNVGGPNYLTGDYNGDGVVNAADYTVWRDTEGTLGNETTHPAADHNHDFLVNADDYANWVNAFGDPAGDANAVAVPEPASAVLLARQHRLARFDVADRLVAERRERRQPAQQADRHADVPSRRLRLGEPRFVHQQPQREAADDVDQERRVAEPAAPKLLARHARAVTQHGPGGASQSDRGELLTPASFSFGRFRPDKWTFPNARQRQRAMEQNRQFEIVPAMLVALAWGALGLTVVAVIGSGEVAESVATAPPTRTHAPLRWPLAELPPLETPDLQLAEEPSFLEGWAPQPLAIGLAVAPPIDRDATDALVTTPLISKRSAHAARPSLKRGPVAYQGRLVVMTPSEPRWRAGDRARLVVTSRMRAQWTIAGIDSVELARAAGRMISEPDYRTPAEWAVARLQQASRWQADAAGKTAATEPSRPAPARSTLLLAPPKTVARKPVVRDRRPVTTPIVVPTILEYLSNAPSVDFPTPRALAVQLDRVAADRDLAPWAWATAYRLRTLGATPAGDELAIGSNFAALVNAVADARVRAEQLRDGASATELRRAAYAIDRRVATWRPSQEHAVTLAKRGVLPADQLANARWASRGEALPRLTDAADAAPLRVAARLEAYEARPSYRLAKLVATDAVRLAQSSDAEAVELSRAIETNYRNANVRVAIAAGLIERLLPAAEPTTSPVRDRIAGTLVTGRSTTQSQLGVELIPDEAAWRIGFAAEGNVIARTASHGRPARVVSHGVTRFSATKLVVVSRESLDAMPSVVEATSASPRLVGLSTNYDRVPVLRDYARSTARKEYSRLRGRARVETQAKVEHRVRRELDNRVAEQIARLDARYEEAVLSRAERLGLRVEPLEMRTTDTRLISRLRLAGDQQLAAHTPRMRAPSDSLLSVQLHESTLNNALEGLELAGARLTPEQLRERMVEKLGVEPQPADEKVRAILQFAEVEPARFKLQDGRAELVLSFRELSVARRRHRDFKVHAFYRPVVDGVNATLVQDGTPHIEGRLRTASRMHLHGVLGKVLAKSERLPLVAVGPDTPDQVAAALVGLSTNQFVIEDGWLGLAIGPTRPSDRVALQVGRYVR</sequence>
<dbReference type="EMBL" id="CAMXCT010002380">
    <property type="protein sequence ID" value="CAI3997746.1"/>
    <property type="molecule type" value="Genomic_DNA"/>
</dbReference>
<dbReference type="OrthoDB" id="493604at2759"/>
<feature type="region of interest" description="Disordered" evidence="1">
    <location>
        <begin position="135"/>
        <end position="157"/>
    </location>
</feature>
<evidence type="ECO:0000313" key="2">
    <source>
        <dbReference type="EMBL" id="CAI3997746.1"/>
    </source>
</evidence>
<protein>
    <submittedName>
        <fullName evidence="2">Uncharacterized protein</fullName>
    </submittedName>
</protein>
<dbReference type="EMBL" id="CAMXCT030002380">
    <property type="protein sequence ID" value="CAL4785058.1"/>
    <property type="molecule type" value="Genomic_DNA"/>
</dbReference>
<evidence type="ECO:0000256" key="1">
    <source>
        <dbReference type="SAM" id="MobiDB-lite"/>
    </source>
</evidence>
<dbReference type="InterPro" id="IPR036439">
    <property type="entry name" value="Dockerin_dom_sf"/>
</dbReference>
<feature type="region of interest" description="Disordered" evidence="1">
    <location>
        <begin position="450"/>
        <end position="494"/>
    </location>
</feature>
<accession>A0A9P1G332</accession>
<feature type="region of interest" description="Disordered" evidence="1">
    <location>
        <begin position="280"/>
        <end position="338"/>
    </location>
</feature>